<protein>
    <submittedName>
        <fullName evidence="1">Uncharacterized protein</fullName>
    </submittedName>
</protein>
<evidence type="ECO:0000313" key="2">
    <source>
        <dbReference type="EMBL" id="KAF4132779.1"/>
    </source>
</evidence>
<accession>A0A833T0X4</accession>
<evidence type="ECO:0000313" key="1">
    <source>
        <dbReference type="EMBL" id="KAF4044038.1"/>
    </source>
</evidence>
<dbReference type="AlphaFoldDB" id="A0A833T0X4"/>
<evidence type="ECO:0000313" key="3">
    <source>
        <dbReference type="Proteomes" id="UP000602510"/>
    </source>
</evidence>
<gene>
    <name evidence="1" type="ORF">GN244_ATG03609</name>
    <name evidence="2" type="ORF">GN958_ATG18077</name>
</gene>
<comment type="caution">
    <text evidence="1">The sequence shown here is derived from an EMBL/GenBank/DDBJ whole genome shotgun (WGS) entry which is preliminary data.</text>
</comment>
<dbReference type="Proteomes" id="UP000602510">
    <property type="component" value="Unassembled WGS sequence"/>
</dbReference>
<sequence>MLLVDIGTALTKSGAVQHPALPSVRAVTSTEQRGGSDRKFDRLRSYLVVEERIRVSEGGLIEIEEEKALTTPVVEGFTLRHNDVSARMGGLHVILWFRGNSWQGEYESQQPFSQNETMCTNITFELPCDADKYEEALRVSSLKTYLDCWRPYGDRREGPQS</sequence>
<proteinExistence type="predicted"/>
<dbReference type="Proteomes" id="UP000704712">
    <property type="component" value="Unassembled WGS sequence"/>
</dbReference>
<dbReference type="EMBL" id="WSZM01000078">
    <property type="protein sequence ID" value="KAF4044038.1"/>
    <property type="molecule type" value="Genomic_DNA"/>
</dbReference>
<name>A0A833T0X4_PHYIN</name>
<reference evidence="1" key="1">
    <citation type="submission" date="2020-04" db="EMBL/GenBank/DDBJ databases">
        <title>Hybrid Assembly of Korean Phytophthora infestans isolates.</title>
        <authorList>
            <person name="Prokchorchik M."/>
            <person name="Lee Y."/>
            <person name="Seo J."/>
            <person name="Cho J.-H."/>
            <person name="Park Y.-E."/>
            <person name="Jang D.-C."/>
            <person name="Im J.-S."/>
            <person name="Choi J.-G."/>
            <person name="Park H.-J."/>
            <person name="Lee G.-B."/>
            <person name="Lee Y.-G."/>
            <person name="Hong S.-Y."/>
            <person name="Cho K."/>
            <person name="Sohn K.H."/>
        </authorList>
    </citation>
    <scope>NUCLEOTIDE SEQUENCE</scope>
    <source>
        <strain evidence="1">KR_1_A1</strain>
        <strain evidence="2">KR_2_A2</strain>
    </source>
</reference>
<organism evidence="1 3">
    <name type="scientific">Phytophthora infestans</name>
    <name type="common">Potato late blight agent</name>
    <name type="synonym">Botrytis infestans</name>
    <dbReference type="NCBI Taxonomy" id="4787"/>
    <lineage>
        <taxon>Eukaryota</taxon>
        <taxon>Sar</taxon>
        <taxon>Stramenopiles</taxon>
        <taxon>Oomycota</taxon>
        <taxon>Peronosporomycetes</taxon>
        <taxon>Peronosporales</taxon>
        <taxon>Peronosporaceae</taxon>
        <taxon>Phytophthora</taxon>
    </lineage>
</organism>
<keyword evidence="3" id="KW-1185">Reference proteome</keyword>
<dbReference type="EMBL" id="JAACNO010002502">
    <property type="protein sequence ID" value="KAF4132779.1"/>
    <property type="molecule type" value="Genomic_DNA"/>
</dbReference>